<dbReference type="PANTHER" id="PTHR48098">
    <property type="entry name" value="ENTEROCHELIN ESTERASE-RELATED"/>
    <property type="match status" value="1"/>
</dbReference>
<dbReference type="InterPro" id="IPR029058">
    <property type="entry name" value="AB_hydrolase_fold"/>
</dbReference>
<accession>A0A5C8UXN6</accession>
<keyword evidence="1" id="KW-0812">Transmembrane</keyword>
<keyword evidence="3" id="KW-1185">Reference proteome</keyword>
<dbReference type="RefSeq" id="WP_147781662.1">
    <property type="nucleotide sequence ID" value="NZ_VRMG01000001.1"/>
</dbReference>
<evidence type="ECO:0000313" key="3">
    <source>
        <dbReference type="Proteomes" id="UP000321379"/>
    </source>
</evidence>
<evidence type="ECO:0008006" key="4">
    <source>
        <dbReference type="Google" id="ProtNLM"/>
    </source>
</evidence>
<organism evidence="2 3">
    <name type="scientific">Lacisediminihabitans profunda</name>
    <dbReference type="NCBI Taxonomy" id="2594790"/>
    <lineage>
        <taxon>Bacteria</taxon>
        <taxon>Bacillati</taxon>
        <taxon>Actinomycetota</taxon>
        <taxon>Actinomycetes</taxon>
        <taxon>Micrococcales</taxon>
        <taxon>Microbacteriaceae</taxon>
        <taxon>Lacisediminihabitans</taxon>
    </lineage>
</organism>
<gene>
    <name evidence="2" type="ORF">FVP33_00385</name>
</gene>
<proteinExistence type="predicted"/>
<feature type="transmembrane region" description="Helical" evidence="1">
    <location>
        <begin position="6"/>
        <end position="27"/>
    </location>
</feature>
<dbReference type="GO" id="GO:0016747">
    <property type="term" value="F:acyltransferase activity, transferring groups other than amino-acyl groups"/>
    <property type="evidence" value="ECO:0007669"/>
    <property type="project" value="TreeGrafter"/>
</dbReference>
<dbReference type="InterPro" id="IPR050583">
    <property type="entry name" value="Mycobacterial_A85_antigen"/>
</dbReference>
<sequence>MSVSLVHGYVPAGLFLLAAIVVAALLVRRPWRRWLRVWGVAGAIGCGLGVATGLLLGMLAHLYDEDAALGVLAWFGGTGAAIAVAVAGLVVPGEGGRGRWRTALAAAAVPLLAVTGAVGTNIAVGEFANLSAVVALGDFKPITLPSTAPRLASAGNLPSSWRPPSGLRGTGRIGTVVIPPEVSGFRSRDALVYLPPAALVARPPRLPVLLLMSGQPGSPQQFAVSAQLKRHLDAFARRHRGLAPIVVVADQLGHAESNPMCVDSRLGASASYLTVDVPHWIRRHLNVLSARRDWAIGGFSQGGTCAIQLGAGHPELFGSLLDISGEVAPSRGSDADTIDSGFGGSASAYAAATPSAELARYAPYPDSVAVFGLGDGDGRFGPGVRMIAARAGAAGMHTHVFVSSGSAHDWRTVDFALENALDVFAVRWGLG</sequence>
<evidence type="ECO:0000256" key="1">
    <source>
        <dbReference type="SAM" id="Phobius"/>
    </source>
</evidence>
<name>A0A5C8UXN6_9MICO</name>
<reference evidence="2 3" key="1">
    <citation type="submission" date="2019-08" db="EMBL/GenBank/DDBJ databases">
        <title>Bacterial whole genome sequence for Glaciihabitans sp. CHu50b-6-2.</title>
        <authorList>
            <person name="Jin L."/>
        </authorList>
    </citation>
    <scope>NUCLEOTIDE SEQUENCE [LARGE SCALE GENOMIC DNA]</scope>
    <source>
        <strain evidence="2 3">CHu50b-6-2</strain>
    </source>
</reference>
<comment type="caution">
    <text evidence="2">The sequence shown here is derived from an EMBL/GenBank/DDBJ whole genome shotgun (WGS) entry which is preliminary data.</text>
</comment>
<dbReference type="Pfam" id="PF00756">
    <property type="entry name" value="Esterase"/>
    <property type="match status" value="1"/>
</dbReference>
<keyword evidence="1" id="KW-0472">Membrane</keyword>
<dbReference type="InterPro" id="IPR000801">
    <property type="entry name" value="Esterase-like"/>
</dbReference>
<evidence type="ECO:0000313" key="2">
    <source>
        <dbReference type="EMBL" id="TXN32860.1"/>
    </source>
</evidence>
<dbReference type="Gene3D" id="3.40.50.1820">
    <property type="entry name" value="alpha/beta hydrolase"/>
    <property type="match status" value="1"/>
</dbReference>
<dbReference type="AlphaFoldDB" id="A0A5C8UXN6"/>
<protein>
    <recommendedName>
        <fullName evidence="4">Esterase</fullName>
    </recommendedName>
</protein>
<dbReference type="PANTHER" id="PTHR48098:SF1">
    <property type="entry name" value="DIACYLGLYCEROL ACYLTRANSFERASE_MYCOLYLTRANSFERASE AG85A"/>
    <property type="match status" value="1"/>
</dbReference>
<keyword evidence="1" id="KW-1133">Transmembrane helix</keyword>
<dbReference type="Proteomes" id="UP000321379">
    <property type="component" value="Unassembled WGS sequence"/>
</dbReference>
<feature type="transmembrane region" description="Helical" evidence="1">
    <location>
        <begin position="69"/>
        <end position="91"/>
    </location>
</feature>
<feature type="transmembrane region" description="Helical" evidence="1">
    <location>
        <begin position="103"/>
        <end position="124"/>
    </location>
</feature>
<dbReference type="SUPFAM" id="SSF53474">
    <property type="entry name" value="alpha/beta-Hydrolases"/>
    <property type="match status" value="1"/>
</dbReference>
<dbReference type="EMBL" id="VRMG01000001">
    <property type="protein sequence ID" value="TXN32860.1"/>
    <property type="molecule type" value="Genomic_DNA"/>
</dbReference>
<feature type="transmembrane region" description="Helical" evidence="1">
    <location>
        <begin position="39"/>
        <end position="63"/>
    </location>
</feature>